<dbReference type="Proteomes" id="UP000001520">
    <property type="component" value="Chromosome"/>
</dbReference>
<dbReference type="eggNOG" id="COG0784">
    <property type="taxonomic scope" value="Bacteria"/>
</dbReference>
<evidence type="ECO:0000313" key="2">
    <source>
        <dbReference type="EMBL" id="BAI79778.1"/>
    </source>
</evidence>
<proteinExistence type="predicted"/>
<protein>
    <recommendedName>
        <fullName evidence="1">Response regulatory domain-containing protein</fullName>
    </recommendedName>
</protein>
<dbReference type="OrthoDB" id="9789181at2"/>
<dbReference type="HOGENOM" id="CLU_2104964_0_0_0"/>
<dbReference type="InterPro" id="IPR011006">
    <property type="entry name" value="CheY-like_superfamily"/>
</dbReference>
<dbReference type="RefSeq" id="WP_013007026.1">
    <property type="nucleotide sequence ID" value="NC_013939.1"/>
</dbReference>
<gene>
    <name evidence="2" type="ordered locus">DEFDS_0270</name>
</gene>
<dbReference type="SUPFAM" id="SSF52172">
    <property type="entry name" value="CheY-like"/>
    <property type="match status" value="1"/>
</dbReference>
<name>D3PB05_DEFDS</name>
<dbReference type="AlphaFoldDB" id="D3PB05"/>
<dbReference type="EMBL" id="AP011529">
    <property type="protein sequence ID" value="BAI79778.1"/>
    <property type="molecule type" value="Genomic_DNA"/>
</dbReference>
<dbReference type="Pfam" id="PF00072">
    <property type="entry name" value="Response_reg"/>
    <property type="match status" value="1"/>
</dbReference>
<dbReference type="InterPro" id="IPR001789">
    <property type="entry name" value="Sig_transdc_resp-reg_receiver"/>
</dbReference>
<organism evidence="2 3">
    <name type="scientific">Deferribacter desulfuricans (strain DSM 14783 / JCM 11476 / NBRC 101012 / SSM1)</name>
    <dbReference type="NCBI Taxonomy" id="639282"/>
    <lineage>
        <taxon>Bacteria</taxon>
        <taxon>Pseudomonadati</taxon>
        <taxon>Deferribacterota</taxon>
        <taxon>Deferribacteres</taxon>
        <taxon>Deferribacterales</taxon>
        <taxon>Deferribacteraceae</taxon>
        <taxon>Deferribacter</taxon>
    </lineage>
</organism>
<keyword evidence="3" id="KW-1185">Reference proteome</keyword>
<reference evidence="2 3" key="1">
    <citation type="journal article" date="2010" name="DNA Res.">
        <title>Bacterial lifestyle in a deep-sea hydrothermal vent chimney revealed by the genome sequence of the thermophilic bacterium Deferribacter desulfuricans SSM1.</title>
        <authorList>
            <person name="Takaki Y."/>
            <person name="Shimamura S."/>
            <person name="Nakagawa S."/>
            <person name="Fukuhara Y."/>
            <person name="Horikawa H."/>
            <person name="Ankai A."/>
            <person name="Harada T."/>
            <person name="Hosoyama A."/>
            <person name="Oguchi A."/>
            <person name="Fukui S."/>
            <person name="Fujita N."/>
            <person name="Takami H."/>
            <person name="Takai K."/>
        </authorList>
    </citation>
    <scope>NUCLEOTIDE SEQUENCE [LARGE SCALE GENOMIC DNA]</scope>
    <source>
        <strain evidence="3">DSM 14783 / JCM 11476 / NBRC 101012 / SSM1</strain>
    </source>
</reference>
<dbReference type="KEGG" id="ddf:DEFDS_0270"/>
<dbReference type="GO" id="GO:0000160">
    <property type="term" value="P:phosphorelay signal transduction system"/>
    <property type="evidence" value="ECO:0007669"/>
    <property type="project" value="InterPro"/>
</dbReference>
<sequence length="115" mass="13470">MNILLIDDEKSFHDILNILSKKFKFNFYSLYSSNNLEDTLKNQKIDYAFVDLNLKNEQGYVLLKKIKDLSPDTKCFIFSSSNVESLKTDNNQYKIIDKHKLVETITELINKTPDN</sequence>
<accession>D3PB05</accession>
<dbReference type="STRING" id="639282.DEFDS_0270"/>
<evidence type="ECO:0000313" key="3">
    <source>
        <dbReference type="Proteomes" id="UP000001520"/>
    </source>
</evidence>
<evidence type="ECO:0000259" key="1">
    <source>
        <dbReference type="Pfam" id="PF00072"/>
    </source>
</evidence>
<dbReference type="Gene3D" id="3.40.50.2300">
    <property type="match status" value="1"/>
</dbReference>
<feature type="domain" description="Response regulatory" evidence="1">
    <location>
        <begin position="3"/>
        <end position="90"/>
    </location>
</feature>